<proteinExistence type="predicted"/>
<protein>
    <recommendedName>
        <fullName evidence="4">Secreted protein</fullName>
    </recommendedName>
</protein>
<evidence type="ECO:0000256" key="1">
    <source>
        <dbReference type="SAM" id="SignalP"/>
    </source>
</evidence>
<dbReference type="EMBL" id="NWVC01000001">
    <property type="protein sequence ID" value="PCG16094.1"/>
    <property type="molecule type" value="Genomic_DNA"/>
</dbReference>
<evidence type="ECO:0000313" key="2">
    <source>
        <dbReference type="EMBL" id="PCG16094.1"/>
    </source>
</evidence>
<reference evidence="2 3" key="1">
    <citation type="submission" date="2017-09" db="EMBL/GenBank/DDBJ databases">
        <title>Sphingomonas adhaesiva DSM 7418, whole genome shotgun sequence.</title>
        <authorList>
            <person name="Feng G."/>
            <person name="Zhu H."/>
        </authorList>
    </citation>
    <scope>NUCLEOTIDE SEQUENCE [LARGE SCALE GENOMIC DNA]</scope>
    <source>
        <strain evidence="2 3">DSM 7418</strain>
    </source>
</reference>
<evidence type="ECO:0000313" key="3">
    <source>
        <dbReference type="Proteomes" id="UP000218323"/>
    </source>
</evidence>
<gene>
    <name evidence="2" type="ORF">COA07_03930</name>
</gene>
<dbReference type="AlphaFoldDB" id="A0A2A4IDH2"/>
<accession>A0A2A4IDH2</accession>
<feature type="chain" id="PRO_5012765696" description="Secreted protein" evidence="1">
    <location>
        <begin position="21"/>
        <end position="145"/>
    </location>
</feature>
<keyword evidence="1" id="KW-0732">Signal</keyword>
<comment type="caution">
    <text evidence="2">The sequence shown here is derived from an EMBL/GenBank/DDBJ whole genome shotgun (WGS) entry which is preliminary data.</text>
</comment>
<sequence>MLRPALVVALLLGLPAAASAQSASAGETGRTPQRVRSITLQANEACPKAEGDEIVVCSRINPQEQYRIPKELRNTAEPAAKNQAWNNRVAVADRTGRTAAGLPDSCSPVGTGGQTGCSMMWNQAFAAEKRAAEKNDSMIPGGREP</sequence>
<feature type="signal peptide" evidence="1">
    <location>
        <begin position="1"/>
        <end position="20"/>
    </location>
</feature>
<organism evidence="2 3">
    <name type="scientific">Sphingomonas adhaesiva</name>
    <dbReference type="NCBI Taxonomy" id="28212"/>
    <lineage>
        <taxon>Bacteria</taxon>
        <taxon>Pseudomonadati</taxon>
        <taxon>Pseudomonadota</taxon>
        <taxon>Alphaproteobacteria</taxon>
        <taxon>Sphingomonadales</taxon>
        <taxon>Sphingomonadaceae</taxon>
        <taxon>Sphingomonas</taxon>
    </lineage>
</organism>
<evidence type="ECO:0008006" key="4">
    <source>
        <dbReference type="Google" id="ProtNLM"/>
    </source>
</evidence>
<keyword evidence="3" id="KW-1185">Reference proteome</keyword>
<name>A0A2A4IDH2_9SPHN</name>
<dbReference type="RefSeq" id="WP_066713183.1">
    <property type="nucleotide sequence ID" value="NZ_NWVC01000001.1"/>
</dbReference>
<dbReference type="Proteomes" id="UP000218323">
    <property type="component" value="Unassembled WGS sequence"/>
</dbReference>